<gene>
    <name evidence="1" type="ORF">EJB05_31418</name>
</gene>
<organism evidence="1 2">
    <name type="scientific">Eragrostis curvula</name>
    <name type="common">weeping love grass</name>
    <dbReference type="NCBI Taxonomy" id="38414"/>
    <lineage>
        <taxon>Eukaryota</taxon>
        <taxon>Viridiplantae</taxon>
        <taxon>Streptophyta</taxon>
        <taxon>Embryophyta</taxon>
        <taxon>Tracheophyta</taxon>
        <taxon>Spermatophyta</taxon>
        <taxon>Magnoliopsida</taxon>
        <taxon>Liliopsida</taxon>
        <taxon>Poales</taxon>
        <taxon>Poaceae</taxon>
        <taxon>PACMAD clade</taxon>
        <taxon>Chloridoideae</taxon>
        <taxon>Eragrostideae</taxon>
        <taxon>Eragrostidinae</taxon>
        <taxon>Eragrostis</taxon>
    </lineage>
</organism>
<accession>A0A5J9UET2</accession>
<dbReference type="OrthoDB" id="682249at2759"/>
<name>A0A5J9UET2_9POAL</name>
<evidence type="ECO:0000313" key="1">
    <source>
        <dbReference type="EMBL" id="TVU21761.1"/>
    </source>
</evidence>
<reference evidence="1 2" key="1">
    <citation type="journal article" date="2019" name="Sci. Rep.">
        <title>A high-quality genome of Eragrostis curvula grass provides insights into Poaceae evolution and supports new strategies to enhance forage quality.</title>
        <authorList>
            <person name="Carballo J."/>
            <person name="Santos B.A.C.M."/>
            <person name="Zappacosta D."/>
            <person name="Garbus I."/>
            <person name="Selva J.P."/>
            <person name="Gallo C.A."/>
            <person name="Diaz A."/>
            <person name="Albertini E."/>
            <person name="Caccamo M."/>
            <person name="Echenique V."/>
        </authorList>
    </citation>
    <scope>NUCLEOTIDE SEQUENCE [LARGE SCALE GENOMIC DNA]</scope>
    <source>
        <strain evidence="2">cv. Victoria</strain>
        <tissue evidence="1">Leaf</tissue>
    </source>
</reference>
<dbReference type="Proteomes" id="UP000324897">
    <property type="component" value="Unassembled WGS sequence"/>
</dbReference>
<dbReference type="AlphaFoldDB" id="A0A5J9UET2"/>
<proteinExistence type="predicted"/>
<keyword evidence="2" id="KW-1185">Reference proteome</keyword>
<dbReference type="EMBL" id="RWGY01000026">
    <property type="protein sequence ID" value="TVU21761.1"/>
    <property type="molecule type" value="Genomic_DNA"/>
</dbReference>
<protein>
    <submittedName>
        <fullName evidence="1">Uncharacterized protein</fullName>
    </submittedName>
</protein>
<dbReference type="Gramene" id="TVU21761">
    <property type="protein sequence ID" value="TVU21761"/>
    <property type="gene ID" value="EJB05_31418"/>
</dbReference>
<sequence>MASLEHVRAALRKRRRERSAERWRQLARTVPGTLLRVATSESAFTDVGSTAVKLRGYTVADLLKDRAAAAGEGNGRSRLPPAKLADSSLRELERLAAQHDAAGHVFARCAAHFGLTTERGNDDGDQAEARWKAWGEHRAEAARHSCEALRKLRSAMANLDAAARVTCVVSGGPAESPLAWALEAERLLRQAGREATAALKAVPRMQDAVVLEFFDASMLLSCLEARGGAQAGEQSA</sequence>
<comment type="caution">
    <text evidence="1">The sequence shown here is derived from an EMBL/GenBank/DDBJ whole genome shotgun (WGS) entry which is preliminary data.</text>
</comment>
<feature type="non-terminal residue" evidence="1">
    <location>
        <position position="1"/>
    </location>
</feature>
<evidence type="ECO:0000313" key="2">
    <source>
        <dbReference type="Proteomes" id="UP000324897"/>
    </source>
</evidence>